<evidence type="ECO:0000313" key="2">
    <source>
        <dbReference type="EMBL" id="MDL5377887.1"/>
    </source>
</evidence>
<dbReference type="GO" id="GO:0008483">
    <property type="term" value="F:transaminase activity"/>
    <property type="evidence" value="ECO:0007669"/>
    <property type="project" value="UniProtKB-KW"/>
</dbReference>
<keyword evidence="1" id="KW-0663">Pyridoxal phosphate</keyword>
<dbReference type="SUPFAM" id="SSF53383">
    <property type="entry name" value="PLP-dependent transferases"/>
    <property type="match status" value="1"/>
</dbReference>
<dbReference type="PANTHER" id="PTHR30244">
    <property type="entry name" value="TRANSAMINASE"/>
    <property type="match status" value="1"/>
</dbReference>
<keyword evidence="2" id="KW-0032">Aminotransferase</keyword>
<evidence type="ECO:0000256" key="1">
    <source>
        <dbReference type="RuleBase" id="RU004508"/>
    </source>
</evidence>
<dbReference type="RefSeq" id="WP_214719282.1">
    <property type="nucleotide sequence ID" value="NZ_CP183077.1"/>
</dbReference>
<protein>
    <submittedName>
        <fullName evidence="2">DegT/DnrJ/EryC1/StrS family aminotransferase</fullName>
    </submittedName>
</protein>
<reference evidence="2 3" key="1">
    <citation type="submission" date="2023-06" db="EMBL/GenBank/DDBJ databases">
        <title>Influencing factors and mechanism of Cr(VI) reduction by facultative anaerobic Exiguobacterium sp. PY14.</title>
        <authorList>
            <person name="Zou L."/>
        </authorList>
    </citation>
    <scope>NUCLEOTIDE SEQUENCE [LARGE SCALE GENOMIC DNA]</scope>
    <source>
        <strain evidence="2 3">PY14</strain>
    </source>
</reference>
<dbReference type="PIRSF" id="PIRSF000390">
    <property type="entry name" value="PLP_StrS"/>
    <property type="match status" value="1"/>
</dbReference>
<keyword evidence="3" id="KW-1185">Reference proteome</keyword>
<dbReference type="InterPro" id="IPR015422">
    <property type="entry name" value="PyrdxlP-dep_Trfase_small"/>
</dbReference>
<gene>
    <name evidence="2" type="ORF">QR695_12840</name>
</gene>
<dbReference type="PANTHER" id="PTHR30244:SF34">
    <property type="entry name" value="DTDP-4-AMINO-4,6-DIDEOXYGALACTOSE TRANSAMINASE"/>
    <property type="match status" value="1"/>
</dbReference>
<comment type="similarity">
    <text evidence="1">Belongs to the DegT/DnrJ/EryC1 family.</text>
</comment>
<proteinExistence type="inferred from homology"/>
<sequence length="380" mass="42040">MNILLSKPHMSGREMAYIEEAFASNWIAPLGPNVNAFEAEVAAYADHPHALATSSGTAALHLALLTLGVGTNDTVFCQSLTFVASVNPIRYVGAIPVFIDSETTTWNMSPDALRKAFVQAATKGKLPKAVIVVHLYGVVAKIGEIRHICREYGVPLIEDAAESLGSTWHGQMTGTIGDIGFYSFNGNKIITTSGGGMLMVPNAETKQLALKLATQAREDAPHYEHEQVGYNYRLSNVSAGIGRGQLEVIEQRVQARRRVFARYERMFRQLGTTYQQEVPYSRANRWLTAMQLDQTELHRDTLMQRLATAGIESRPVWKPMHLQPVYRDAEYVSVDGEDVSRRLFENGICLPSGSDLTLGEQQQVIQTVLDTRTIVTEQSV</sequence>
<dbReference type="Gene3D" id="3.40.640.10">
    <property type="entry name" value="Type I PLP-dependent aspartate aminotransferase-like (Major domain)"/>
    <property type="match status" value="1"/>
</dbReference>
<evidence type="ECO:0000313" key="3">
    <source>
        <dbReference type="Proteomes" id="UP001230807"/>
    </source>
</evidence>
<comment type="caution">
    <text evidence="2">The sequence shown here is derived from an EMBL/GenBank/DDBJ whole genome shotgun (WGS) entry which is preliminary data.</text>
</comment>
<keyword evidence="2" id="KW-0808">Transferase</keyword>
<dbReference type="InterPro" id="IPR015424">
    <property type="entry name" value="PyrdxlP-dep_Trfase"/>
</dbReference>
<dbReference type="EMBL" id="JASWER010000012">
    <property type="protein sequence ID" value="MDL5377887.1"/>
    <property type="molecule type" value="Genomic_DNA"/>
</dbReference>
<dbReference type="Proteomes" id="UP001230807">
    <property type="component" value="Unassembled WGS sequence"/>
</dbReference>
<dbReference type="InterPro" id="IPR015421">
    <property type="entry name" value="PyrdxlP-dep_Trfase_major"/>
</dbReference>
<organism evidence="2 3">
    <name type="scientific">Exiguobacterium mexicanum</name>
    <dbReference type="NCBI Taxonomy" id="340146"/>
    <lineage>
        <taxon>Bacteria</taxon>
        <taxon>Bacillati</taxon>
        <taxon>Bacillota</taxon>
        <taxon>Bacilli</taxon>
        <taxon>Bacillales</taxon>
        <taxon>Bacillales Family XII. Incertae Sedis</taxon>
        <taxon>Exiguobacterium</taxon>
    </lineage>
</organism>
<dbReference type="Pfam" id="PF01041">
    <property type="entry name" value="DegT_DnrJ_EryC1"/>
    <property type="match status" value="1"/>
</dbReference>
<name>A0ABT7MRR1_9BACL</name>
<dbReference type="InterPro" id="IPR000653">
    <property type="entry name" value="DegT/StrS_aminotransferase"/>
</dbReference>
<dbReference type="Gene3D" id="3.90.1150.10">
    <property type="entry name" value="Aspartate Aminotransferase, domain 1"/>
    <property type="match status" value="1"/>
</dbReference>
<accession>A0ABT7MRR1</accession>
<dbReference type="CDD" id="cd00616">
    <property type="entry name" value="AHBA_syn"/>
    <property type="match status" value="1"/>
</dbReference>